<feature type="compositionally biased region" description="Low complexity" evidence="1">
    <location>
        <begin position="410"/>
        <end position="457"/>
    </location>
</feature>
<feature type="compositionally biased region" description="Polar residues" evidence="1">
    <location>
        <begin position="640"/>
        <end position="658"/>
    </location>
</feature>
<feature type="compositionally biased region" description="Polar residues" evidence="1">
    <location>
        <begin position="551"/>
        <end position="598"/>
    </location>
</feature>
<feature type="compositionally biased region" description="Low complexity" evidence="1">
    <location>
        <begin position="501"/>
        <end position="525"/>
    </location>
</feature>
<dbReference type="AlphaFoldDB" id="A0AAE1LNE1"/>
<feature type="region of interest" description="Disordered" evidence="1">
    <location>
        <begin position="674"/>
        <end position="702"/>
    </location>
</feature>
<dbReference type="EMBL" id="JAHWGI010001182">
    <property type="protein sequence ID" value="KAK3924412.1"/>
    <property type="molecule type" value="Genomic_DNA"/>
</dbReference>
<feature type="signal peptide" evidence="2">
    <location>
        <begin position="1"/>
        <end position="21"/>
    </location>
</feature>
<accession>A0AAE1LNE1</accession>
<feature type="region of interest" description="Disordered" evidence="1">
    <location>
        <begin position="1018"/>
        <end position="1108"/>
    </location>
</feature>
<feature type="region of interest" description="Disordered" evidence="1">
    <location>
        <begin position="639"/>
        <end position="658"/>
    </location>
</feature>
<keyword evidence="2" id="KW-0732">Signal</keyword>
<reference evidence="3" key="1">
    <citation type="submission" date="2021-07" db="EMBL/GenBank/DDBJ databases">
        <authorList>
            <person name="Catto M.A."/>
            <person name="Jacobson A."/>
            <person name="Kennedy G."/>
            <person name="Labadie P."/>
            <person name="Hunt B.G."/>
            <person name="Srinivasan R."/>
        </authorList>
    </citation>
    <scope>NUCLEOTIDE SEQUENCE</scope>
    <source>
        <strain evidence="3">PL_HMW_Pooled</strain>
        <tissue evidence="3">Head</tissue>
    </source>
</reference>
<feature type="region of interest" description="Disordered" evidence="1">
    <location>
        <begin position="974"/>
        <end position="1000"/>
    </location>
</feature>
<feature type="compositionally biased region" description="Basic residues" evidence="1">
    <location>
        <begin position="986"/>
        <end position="998"/>
    </location>
</feature>
<protein>
    <submittedName>
        <fullName evidence="3">Prosolanapyrone synthase</fullName>
    </submittedName>
</protein>
<organism evidence="3 4">
    <name type="scientific">Frankliniella fusca</name>
    <dbReference type="NCBI Taxonomy" id="407009"/>
    <lineage>
        <taxon>Eukaryota</taxon>
        <taxon>Metazoa</taxon>
        <taxon>Ecdysozoa</taxon>
        <taxon>Arthropoda</taxon>
        <taxon>Hexapoda</taxon>
        <taxon>Insecta</taxon>
        <taxon>Pterygota</taxon>
        <taxon>Neoptera</taxon>
        <taxon>Paraneoptera</taxon>
        <taxon>Thysanoptera</taxon>
        <taxon>Terebrantia</taxon>
        <taxon>Thripoidea</taxon>
        <taxon>Thripidae</taxon>
        <taxon>Frankliniella</taxon>
    </lineage>
</organism>
<reference evidence="3" key="2">
    <citation type="journal article" date="2023" name="BMC Genomics">
        <title>Pest status, molecular evolution, and epigenetic factors derived from the genome assembly of Frankliniella fusca, a thysanopteran phytovirus vector.</title>
        <authorList>
            <person name="Catto M.A."/>
            <person name="Labadie P.E."/>
            <person name="Jacobson A.L."/>
            <person name="Kennedy G.G."/>
            <person name="Srinivasan R."/>
            <person name="Hunt B.G."/>
        </authorList>
    </citation>
    <scope>NUCLEOTIDE SEQUENCE</scope>
    <source>
        <strain evidence="3">PL_HMW_Pooled</strain>
    </source>
</reference>
<feature type="chain" id="PRO_5042244663" evidence="2">
    <location>
        <begin position="22"/>
        <end position="1108"/>
    </location>
</feature>
<feature type="region of interest" description="Disordered" evidence="1">
    <location>
        <begin position="892"/>
        <end position="917"/>
    </location>
</feature>
<feature type="compositionally biased region" description="Polar residues" evidence="1">
    <location>
        <begin position="1067"/>
        <end position="1108"/>
    </location>
</feature>
<comment type="caution">
    <text evidence="3">The sequence shown here is derived from an EMBL/GenBank/DDBJ whole genome shotgun (WGS) entry which is preliminary data.</text>
</comment>
<evidence type="ECO:0000313" key="3">
    <source>
        <dbReference type="EMBL" id="KAK3924412.1"/>
    </source>
</evidence>
<keyword evidence="4" id="KW-1185">Reference proteome</keyword>
<feature type="compositionally biased region" description="Basic and acidic residues" evidence="1">
    <location>
        <begin position="892"/>
        <end position="903"/>
    </location>
</feature>
<feature type="compositionally biased region" description="Low complexity" evidence="1">
    <location>
        <begin position="674"/>
        <end position="692"/>
    </location>
</feature>
<feature type="compositionally biased region" description="Polar residues" evidence="1">
    <location>
        <begin position="1018"/>
        <end position="1039"/>
    </location>
</feature>
<evidence type="ECO:0000256" key="2">
    <source>
        <dbReference type="SAM" id="SignalP"/>
    </source>
</evidence>
<feature type="region of interest" description="Disordered" evidence="1">
    <location>
        <begin position="807"/>
        <end position="834"/>
    </location>
</feature>
<feature type="compositionally biased region" description="Low complexity" evidence="1">
    <location>
        <begin position="536"/>
        <end position="550"/>
    </location>
</feature>
<feature type="compositionally biased region" description="Low complexity" evidence="1">
    <location>
        <begin position="904"/>
        <end position="913"/>
    </location>
</feature>
<gene>
    <name evidence="3" type="ORF">KUF71_012363</name>
</gene>
<evidence type="ECO:0000256" key="1">
    <source>
        <dbReference type="SAM" id="MobiDB-lite"/>
    </source>
</evidence>
<proteinExistence type="predicted"/>
<sequence length="1108" mass="117852">MPSPGAAQVLILVALTQLASTQTTSGPTLSLPCCFASAQNATSLGPVVVLRRDDEQPAALHGGGGGTAPGAAAAVVAAGALPADPTWEATLRRAATRALTWEGLNDAPFVSSHHSAEVLAALDEPGDIRVLARGLLVADRDGHPVFREVDLPGEQCVDCPADLPGPNGESIKAMWSVRRIRHSGPNADHRPCYELQFSVTPIVPALPPLSRWEPPGPEGAGAGAARAQGLRAGLRAESRVSRQRELRPKGLILRVNAVPDTAPLQQLAANALAAQQGVPLAAPAAPAPAAAVGASPGSSLALQQLAASALAANGLATQRTDSRGAAQALVTPAVAVLASDPRPTVPGRVHEHLHHHFYMRGGVPVYAGSTTETEFPATAAPGTTPAFRPSPQYHEYSQPDPLFHPPPGFGTHAGHVGHSAHSVHAAGHATAHATGHAAGHAAGHATGQAAGHAGHVHYPNSINEQLPPIRDGADTRVPYVSASKQNTVTPAGSPLPPTPAAVPVSTSAASRPTTPRPSQRPSTTTMRFPVDAAGGPTVTILPSTSSSTLSRPANTPTTQTQVYRITGGYSFTTPNSVDATRPSKASKNPYKSQKGSKASSHKIKVPPQNYYEMGRPTKGYAATELEDLTEATELADLNPTMITSGSSSSERLKASATTARPAVTSTEYLSDYPAATIRGTTSTTGASSSPASPGRPTPPSRIPLFTPNYGKDFEMSILKVMTSKVPSYIDIFTENGVRVTTDRPDVEDTTMQSQTSHYSNKYGKHTKALITSTRLFKENPSRGPYSLVSNTSEVKSLQHHKLSTTLHTTLPQPHGGEPGPTTPHRHALTEASASTPSAPLQITFFVASEDDAVQPSASASTLVSDPLRQDDTTTYQYTILRSVEQSINVMKHENDTDQDEIRTSTEPSSSTRRIFTSRDEPTVNAYIASTNKITDEKFTRAPDSLTQPLVNGHTNHINTKTKHVTESYSQLLKNLSLSSEPPTTRKPWRPSTRARRPWRQSSSYKDYYLQKRGQNYTTTASSVDPTSIVESRKTYSVSASRRRRPTQVQHGKPFSKNQKFNKRREQSNPQISRAEDLQSSPSSYGLGSNRNTNQFRRYQASSDHSSLL</sequence>
<feature type="compositionally biased region" description="Low complexity" evidence="1">
    <location>
        <begin position="375"/>
        <end position="389"/>
    </location>
</feature>
<dbReference type="Proteomes" id="UP001219518">
    <property type="component" value="Unassembled WGS sequence"/>
</dbReference>
<evidence type="ECO:0000313" key="4">
    <source>
        <dbReference type="Proteomes" id="UP001219518"/>
    </source>
</evidence>
<name>A0AAE1LNE1_9NEOP</name>
<feature type="region of interest" description="Disordered" evidence="1">
    <location>
        <begin position="375"/>
        <end position="602"/>
    </location>
</feature>